<sequence length="102" mass="10353">MGTVTAMPVQARAPGRSPSIPQSTARATPVTAARSAVEEVHGGAAADAGQGTPEQVGRVDGLGRHEEDGRSGEKQAAQLTEEVIVVKGARRDGSPPAKSTMP</sequence>
<dbReference type="RefSeq" id="WP_232648717.1">
    <property type="nucleotide sequence ID" value="NZ_JAJSBI010000005.1"/>
</dbReference>
<proteinExistence type="predicted"/>
<feature type="compositionally biased region" description="Basic and acidic residues" evidence="1">
    <location>
        <begin position="61"/>
        <end position="73"/>
    </location>
</feature>
<comment type="caution">
    <text evidence="2">The sequence shown here is derived from an EMBL/GenBank/DDBJ whole genome shotgun (WGS) entry which is preliminary data.</text>
</comment>
<feature type="region of interest" description="Disordered" evidence="1">
    <location>
        <begin position="1"/>
        <end position="77"/>
    </location>
</feature>
<dbReference type="Proteomes" id="UP001108029">
    <property type="component" value="Unassembled WGS sequence"/>
</dbReference>
<evidence type="ECO:0000313" key="2">
    <source>
        <dbReference type="EMBL" id="MCD9874594.1"/>
    </source>
</evidence>
<evidence type="ECO:0000313" key="3">
    <source>
        <dbReference type="Proteomes" id="UP001108029"/>
    </source>
</evidence>
<gene>
    <name evidence="2" type="ORF">LJ657_13060</name>
</gene>
<accession>A0A9Q3VN46</accession>
<keyword evidence="3" id="KW-1185">Reference proteome</keyword>
<reference evidence="2" key="1">
    <citation type="submission" date="2021-12" db="EMBL/GenBank/DDBJ databases">
        <authorList>
            <person name="Lee J.-H."/>
            <person name="Kim S.-B."/>
        </authorList>
    </citation>
    <scope>NUCLEOTIDE SEQUENCE</scope>
    <source>
        <strain evidence="2">NR30</strain>
    </source>
</reference>
<evidence type="ECO:0000256" key="1">
    <source>
        <dbReference type="SAM" id="MobiDB-lite"/>
    </source>
</evidence>
<name>A0A9Q3VN46_9ACTN</name>
<protein>
    <submittedName>
        <fullName evidence="2">Uncharacterized protein</fullName>
    </submittedName>
</protein>
<dbReference type="EMBL" id="JAJSBI010000005">
    <property type="protein sequence ID" value="MCD9874594.1"/>
    <property type="molecule type" value="Genomic_DNA"/>
</dbReference>
<organism evidence="2 3">
    <name type="scientific">Streptomyces guryensis</name>
    <dbReference type="NCBI Taxonomy" id="2886947"/>
    <lineage>
        <taxon>Bacteria</taxon>
        <taxon>Bacillati</taxon>
        <taxon>Actinomycetota</taxon>
        <taxon>Actinomycetes</taxon>
        <taxon>Kitasatosporales</taxon>
        <taxon>Streptomycetaceae</taxon>
        <taxon>Streptomyces</taxon>
    </lineage>
</organism>
<dbReference type="AlphaFoldDB" id="A0A9Q3VN46"/>